<keyword evidence="1" id="KW-1133">Transmembrane helix</keyword>
<keyword evidence="1" id="KW-0812">Transmembrane</keyword>
<dbReference type="STRING" id="1227077.SAMN04515668_4831"/>
<feature type="transmembrane region" description="Helical" evidence="1">
    <location>
        <begin position="43"/>
        <end position="63"/>
    </location>
</feature>
<proteinExistence type="predicted"/>
<evidence type="ECO:0000313" key="3">
    <source>
        <dbReference type="Proteomes" id="UP000199029"/>
    </source>
</evidence>
<organism evidence="2 3">
    <name type="scientific">Hymenobacter arizonensis</name>
    <name type="common">Siccationidurans arizonensis</name>
    <dbReference type="NCBI Taxonomy" id="1227077"/>
    <lineage>
        <taxon>Bacteria</taxon>
        <taxon>Pseudomonadati</taxon>
        <taxon>Bacteroidota</taxon>
        <taxon>Cytophagia</taxon>
        <taxon>Cytophagales</taxon>
        <taxon>Hymenobacteraceae</taxon>
        <taxon>Hymenobacter</taxon>
    </lineage>
</organism>
<dbReference type="Proteomes" id="UP000199029">
    <property type="component" value="Unassembled WGS sequence"/>
</dbReference>
<feature type="transmembrane region" description="Helical" evidence="1">
    <location>
        <begin position="75"/>
        <end position="97"/>
    </location>
</feature>
<feature type="transmembrane region" description="Helical" evidence="1">
    <location>
        <begin position="14"/>
        <end position="37"/>
    </location>
</feature>
<dbReference type="RefSeq" id="WP_143080406.1">
    <property type="nucleotide sequence ID" value="NZ_FOXS01000010.1"/>
</dbReference>
<accession>A0A1I6BNK6</accession>
<evidence type="ECO:0000313" key="2">
    <source>
        <dbReference type="EMBL" id="SFQ82528.1"/>
    </source>
</evidence>
<evidence type="ECO:0000256" key="1">
    <source>
        <dbReference type="SAM" id="Phobius"/>
    </source>
</evidence>
<dbReference type="EMBL" id="FOXS01000010">
    <property type="protein sequence ID" value="SFQ82528.1"/>
    <property type="molecule type" value="Genomic_DNA"/>
</dbReference>
<keyword evidence="1" id="KW-0472">Membrane</keyword>
<dbReference type="PROSITE" id="PS51257">
    <property type="entry name" value="PROKAR_LIPOPROTEIN"/>
    <property type="match status" value="1"/>
</dbReference>
<name>A0A1I6BNK6_HYMAR</name>
<dbReference type="AlphaFoldDB" id="A0A1I6BNK6"/>
<sequence>MTTAPVKHPFHTRVLPPVVLLSQACLIHCVVFGNQYLTFGTRPFGLVFLSVNVAGLVLGCRGYRHARPHPFLSGVYQLFIGIAVILLALGAVAYVAFSGLSGLRVN</sequence>
<gene>
    <name evidence="2" type="ORF">SAMN04515668_4831</name>
</gene>
<protein>
    <submittedName>
        <fullName evidence="2">Uncharacterized protein</fullName>
    </submittedName>
</protein>
<keyword evidence="3" id="KW-1185">Reference proteome</keyword>
<reference evidence="3" key="1">
    <citation type="submission" date="2016-10" db="EMBL/GenBank/DDBJ databases">
        <authorList>
            <person name="Varghese N."/>
            <person name="Submissions S."/>
        </authorList>
    </citation>
    <scope>NUCLEOTIDE SEQUENCE [LARGE SCALE GENOMIC DNA]</scope>
    <source>
        <strain evidence="3">OR362-8,ATCC BAA-1266,JCM 13504</strain>
    </source>
</reference>